<reference evidence="1" key="1">
    <citation type="submission" date="2009-01" db="EMBL/GenBank/DDBJ databases">
        <title>Complete sequence of plasmid1 of Arthrobacter chlorophenolicus A6.</title>
        <authorList>
            <consortium name="US DOE Joint Genome Institute"/>
            <person name="Lucas S."/>
            <person name="Copeland A."/>
            <person name="Lapidus A."/>
            <person name="Glavina del Rio T."/>
            <person name="Tice H."/>
            <person name="Bruce D."/>
            <person name="Goodwin L."/>
            <person name="Pitluck S."/>
            <person name="Goltsman E."/>
            <person name="Clum A."/>
            <person name="Larimer F."/>
            <person name="Land M."/>
            <person name="Hauser L."/>
            <person name="Kyrpides N."/>
            <person name="Mikhailova N."/>
            <person name="Jansson J."/>
            <person name="Richardson P."/>
        </authorList>
    </citation>
    <scope>NUCLEOTIDE SEQUENCE [LARGE SCALE GENOMIC DNA]</scope>
    <source>
        <strain evidence="1">A6</strain>
        <plasmid evidence="1">pACHL01</plasmid>
    </source>
</reference>
<accession>B8HIH6</accession>
<dbReference type="EMBL" id="CP001342">
    <property type="protein sequence ID" value="ACL42223.1"/>
    <property type="molecule type" value="Genomic_DNA"/>
</dbReference>
<dbReference type="OrthoDB" id="3404096at2"/>
<gene>
    <name evidence="1" type="ordered locus">Achl_4272</name>
</gene>
<proteinExistence type="predicted"/>
<evidence type="ECO:0000313" key="2">
    <source>
        <dbReference type="Proteomes" id="UP000002505"/>
    </source>
</evidence>
<dbReference type="AlphaFoldDB" id="B8HIH6"/>
<evidence type="ECO:0008006" key="3">
    <source>
        <dbReference type="Google" id="ProtNLM"/>
    </source>
</evidence>
<organism evidence="1 2">
    <name type="scientific">Pseudarthrobacter chlorophenolicus (strain ATCC 700700 / DSM 12829 / CIP 107037 / JCM 12360 / KCTC 9906 / NCIMB 13794 / A6)</name>
    <name type="common">Arthrobacter chlorophenolicus</name>
    <dbReference type="NCBI Taxonomy" id="452863"/>
    <lineage>
        <taxon>Bacteria</taxon>
        <taxon>Bacillati</taxon>
        <taxon>Actinomycetota</taxon>
        <taxon>Actinomycetes</taxon>
        <taxon>Micrococcales</taxon>
        <taxon>Micrococcaceae</taxon>
        <taxon>Pseudarthrobacter</taxon>
    </lineage>
</organism>
<keyword evidence="2" id="KW-1185">Reference proteome</keyword>
<dbReference type="HOGENOM" id="CLU_1764213_0_0_11"/>
<sequence>MTAPDLSGQLIDLFRSYIAADPRLGIWLRYPYISDDDDSYTDGWACESVSAEFAAFARESGWIAVVLRASDPVEPRADYHSWVRLSRDGALIDVDWTARQFHNLFAPNGNDPNVLTLPWPLAWDPAVTGPTTHLIVGEFATVEEETQ</sequence>
<dbReference type="RefSeq" id="WP_012623240.1">
    <property type="nucleotide sequence ID" value="NC_011879.1"/>
</dbReference>
<keyword evidence="1" id="KW-0614">Plasmid</keyword>
<protein>
    <recommendedName>
        <fullName evidence="3">Transglutaminase-like domain-containing protein</fullName>
    </recommendedName>
</protein>
<dbReference type="KEGG" id="ach:Achl_4272"/>
<evidence type="ECO:0000313" key="1">
    <source>
        <dbReference type="EMBL" id="ACL42223.1"/>
    </source>
</evidence>
<name>B8HIH6_PSECP</name>
<dbReference type="Proteomes" id="UP000002505">
    <property type="component" value="Plasmid pACHL01"/>
</dbReference>
<geneLocation type="plasmid" evidence="1 2">
    <name>pACHL01</name>
</geneLocation>